<evidence type="ECO:0000256" key="8">
    <source>
        <dbReference type="ARBA" id="ARBA00023125"/>
    </source>
</evidence>
<feature type="transmembrane region" description="Helical" evidence="12">
    <location>
        <begin position="89"/>
        <end position="113"/>
    </location>
</feature>
<evidence type="ECO:0000256" key="5">
    <source>
        <dbReference type="ARBA" id="ARBA00022692"/>
    </source>
</evidence>
<evidence type="ECO:0000256" key="1">
    <source>
        <dbReference type="ARBA" id="ARBA00004126"/>
    </source>
</evidence>
<evidence type="ECO:0000256" key="10">
    <source>
        <dbReference type="ARBA" id="ARBA00023242"/>
    </source>
</evidence>
<dbReference type="Pfam" id="PF14770">
    <property type="entry name" value="TMEM18"/>
    <property type="match status" value="1"/>
</dbReference>
<keyword evidence="6 12" id="KW-1133">Transmembrane helix</keyword>
<protein>
    <recommendedName>
        <fullName evidence="4">Transmembrane protein 18</fullName>
    </recommendedName>
</protein>
<feature type="region of interest" description="Disordered" evidence="11">
    <location>
        <begin position="130"/>
        <end position="153"/>
    </location>
</feature>
<dbReference type="GO" id="GO:0003677">
    <property type="term" value="F:DNA binding"/>
    <property type="evidence" value="ECO:0007669"/>
    <property type="project" value="UniProtKB-KW"/>
</dbReference>
<accession>A0A1B6EVC5</accession>
<feature type="transmembrane region" description="Helical" evidence="12">
    <location>
        <begin position="50"/>
        <end position="69"/>
    </location>
</feature>
<keyword evidence="5 12" id="KW-0812">Transmembrane</keyword>
<comment type="subcellular location">
    <subcellularLocation>
        <location evidence="2">Endomembrane system</location>
        <topology evidence="2">Multi-pass membrane protein</topology>
    </subcellularLocation>
    <subcellularLocation>
        <location evidence="1">Nucleus membrane</location>
    </subcellularLocation>
</comment>
<reference evidence="13" key="1">
    <citation type="submission" date="2015-11" db="EMBL/GenBank/DDBJ databases">
        <title>De novo transcriptome assembly of four potential Pierce s Disease insect vectors from Arizona vineyards.</title>
        <authorList>
            <person name="Tassone E.E."/>
        </authorList>
    </citation>
    <scope>NUCLEOTIDE SEQUENCE</scope>
</reference>
<dbReference type="PANTHER" id="PTHR22593:SF2">
    <property type="entry name" value="TRANSMEMBRANE PROTEIN 18"/>
    <property type="match status" value="1"/>
</dbReference>
<gene>
    <name evidence="13" type="ORF">g.13130</name>
</gene>
<name>A0A1B6EVC5_9HEMI</name>
<evidence type="ECO:0000256" key="11">
    <source>
        <dbReference type="SAM" id="MobiDB-lite"/>
    </source>
</evidence>
<keyword evidence="8" id="KW-0238">DNA-binding</keyword>
<dbReference type="AlphaFoldDB" id="A0A1B6EVC5"/>
<dbReference type="PANTHER" id="PTHR22593">
    <property type="entry name" value="TRANSMEMBRANE PROTEIN 18"/>
    <property type="match status" value="1"/>
</dbReference>
<evidence type="ECO:0000256" key="9">
    <source>
        <dbReference type="ARBA" id="ARBA00023136"/>
    </source>
</evidence>
<comment type="similarity">
    <text evidence="3">Belongs to the TMEM18 family.</text>
</comment>
<organism evidence="13">
    <name type="scientific">Cuerna arida</name>
    <dbReference type="NCBI Taxonomy" id="1464854"/>
    <lineage>
        <taxon>Eukaryota</taxon>
        <taxon>Metazoa</taxon>
        <taxon>Ecdysozoa</taxon>
        <taxon>Arthropoda</taxon>
        <taxon>Hexapoda</taxon>
        <taxon>Insecta</taxon>
        <taxon>Pterygota</taxon>
        <taxon>Neoptera</taxon>
        <taxon>Paraneoptera</taxon>
        <taxon>Hemiptera</taxon>
        <taxon>Auchenorrhyncha</taxon>
        <taxon>Membracoidea</taxon>
        <taxon>Cicadellidae</taxon>
        <taxon>Cicadellinae</taxon>
        <taxon>Proconiini</taxon>
        <taxon>Cuerna</taxon>
    </lineage>
</organism>
<evidence type="ECO:0000256" key="2">
    <source>
        <dbReference type="ARBA" id="ARBA00004127"/>
    </source>
</evidence>
<keyword evidence="7" id="KW-0175">Coiled coil</keyword>
<feature type="compositionally biased region" description="Polar residues" evidence="11">
    <location>
        <begin position="137"/>
        <end position="146"/>
    </location>
</feature>
<evidence type="ECO:0000256" key="6">
    <source>
        <dbReference type="ARBA" id="ARBA00022989"/>
    </source>
</evidence>
<dbReference type="GO" id="GO:0031965">
    <property type="term" value="C:nuclear membrane"/>
    <property type="evidence" value="ECO:0007669"/>
    <property type="project" value="UniProtKB-SubCell"/>
</dbReference>
<sequence>MDGPKQNVPEFSLWLFLESIEWRDPWLIGLVTFHVIITLMAILTRNHGNFQVVLFLMLLLLVYFSENINEVASTHWRTFSRQQYFDNKGLFISLVFSVPILLNCMIMVSGWLYQSSQLMTQLRQAQLRQNQRRQTPPYDSTSQGSCPQRLKSD</sequence>
<evidence type="ECO:0000256" key="12">
    <source>
        <dbReference type="SAM" id="Phobius"/>
    </source>
</evidence>
<evidence type="ECO:0000256" key="4">
    <source>
        <dbReference type="ARBA" id="ARBA00014253"/>
    </source>
</evidence>
<evidence type="ECO:0000256" key="3">
    <source>
        <dbReference type="ARBA" id="ARBA00009971"/>
    </source>
</evidence>
<evidence type="ECO:0000256" key="7">
    <source>
        <dbReference type="ARBA" id="ARBA00023054"/>
    </source>
</evidence>
<keyword evidence="10" id="KW-0539">Nucleus</keyword>
<keyword evidence="9 12" id="KW-0472">Membrane</keyword>
<dbReference type="InterPro" id="IPR026721">
    <property type="entry name" value="TMEM18"/>
</dbReference>
<evidence type="ECO:0000313" key="13">
    <source>
        <dbReference type="EMBL" id="JAS41925.1"/>
    </source>
</evidence>
<proteinExistence type="inferred from homology"/>
<feature type="transmembrane region" description="Helical" evidence="12">
    <location>
        <begin position="26"/>
        <end position="43"/>
    </location>
</feature>
<dbReference type="EMBL" id="GECZ01027844">
    <property type="protein sequence ID" value="JAS41925.1"/>
    <property type="molecule type" value="Transcribed_RNA"/>
</dbReference>